<dbReference type="EMBL" id="RCVZ01000019">
    <property type="protein sequence ID" value="RLQ92271.1"/>
    <property type="molecule type" value="Genomic_DNA"/>
</dbReference>
<organism evidence="2 3">
    <name type="scientific">Falsibacillus albus</name>
    <dbReference type="NCBI Taxonomy" id="2478915"/>
    <lineage>
        <taxon>Bacteria</taxon>
        <taxon>Bacillati</taxon>
        <taxon>Bacillota</taxon>
        <taxon>Bacilli</taxon>
        <taxon>Bacillales</taxon>
        <taxon>Bacillaceae</taxon>
        <taxon>Falsibacillus</taxon>
    </lineage>
</organism>
<evidence type="ECO:0000313" key="3">
    <source>
        <dbReference type="Proteomes" id="UP000276770"/>
    </source>
</evidence>
<comment type="caution">
    <text evidence="2">The sequence shown here is derived from an EMBL/GenBank/DDBJ whole genome shotgun (WGS) entry which is preliminary data.</text>
</comment>
<feature type="transmembrane region" description="Helical" evidence="1">
    <location>
        <begin position="6"/>
        <end position="29"/>
    </location>
</feature>
<gene>
    <name evidence="2" type="ORF">D9X91_19535</name>
</gene>
<proteinExistence type="predicted"/>
<keyword evidence="1" id="KW-0812">Transmembrane</keyword>
<evidence type="ECO:0000313" key="2">
    <source>
        <dbReference type="EMBL" id="RLQ92271.1"/>
    </source>
</evidence>
<reference evidence="2 3" key="1">
    <citation type="submission" date="2018-10" db="EMBL/GenBank/DDBJ databases">
        <title>Falsibacillus sp. genome draft.</title>
        <authorList>
            <person name="Shi S."/>
        </authorList>
    </citation>
    <scope>NUCLEOTIDE SEQUENCE [LARGE SCALE GENOMIC DNA]</scope>
    <source>
        <strain evidence="2 3">GY 10110</strain>
    </source>
</reference>
<evidence type="ECO:0000256" key="1">
    <source>
        <dbReference type="SAM" id="Phobius"/>
    </source>
</evidence>
<dbReference type="Proteomes" id="UP000276770">
    <property type="component" value="Unassembled WGS sequence"/>
</dbReference>
<dbReference type="AlphaFoldDB" id="A0A3L7JRF1"/>
<protein>
    <submittedName>
        <fullName evidence="2">Uncharacterized protein</fullName>
    </submittedName>
</protein>
<keyword evidence="1" id="KW-0472">Membrane</keyword>
<keyword evidence="1" id="KW-1133">Transmembrane helix</keyword>
<sequence>MNTSISLWMVLILAIILFIIPLISMIFNPRFLSKNRPLLKFVYSLLAVTSLILIFIILFIIFTTRN</sequence>
<feature type="transmembrane region" description="Helical" evidence="1">
    <location>
        <begin position="41"/>
        <end position="62"/>
    </location>
</feature>
<name>A0A3L7JRF1_9BACI</name>
<keyword evidence="3" id="KW-1185">Reference proteome</keyword>
<accession>A0A3L7JRF1</accession>